<gene>
    <name evidence="2" type="ORF">SAMN05216285_2266</name>
</gene>
<feature type="compositionally biased region" description="Basic and acidic residues" evidence="1">
    <location>
        <begin position="8"/>
        <end position="23"/>
    </location>
</feature>
<dbReference type="AlphaFoldDB" id="A0A1I0P8E8"/>
<evidence type="ECO:0000313" key="3">
    <source>
        <dbReference type="Proteomes" id="UP000183275"/>
    </source>
</evidence>
<feature type="region of interest" description="Disordered" evidence="1">
    <location>
        <begin position="1"/>
        <end position="23"/>
    </location>
</feature>
<dbReference type="EMBL" id="FOIS01000003">
    <property type="protein sequence ID" value="SEW10550.1"/>
    <property type="molecule type" value="Genomic_DNA"/>
</dbReference>
<organism evidence="2 3">
    <name type="scientific">Natrinema salifodinae</name>
    <dbReference type="NCBI Taxonomy" id="1202768"/>
    <lineage>
        <taxon>Archaea</taxon>
        <taxon>Methanobacteriati</taxon>
        <taxon>Methanobacteriota</taxon>
        <taxon>Stenosarchaea group</taxon>
        <taxon>Halobacteria</taxon>
        <taxon>Halobacteriales</taxon>
        <taxon>Natrialbaceae</taxon>
        <taxon>Natrinema</taxon>
    </lineage>
</organism>
<accession>A0A1I0P8E8</accession>
<name>A0A1I0P8E8_9EURY</name>
<protein>
    <submittedName>
        <fullName evidence="2">Uncharacterized protein</fullName>
    </submittedName>
</protein>
<dbReference type="STRING" id="1202768.SAMN05216285_2266"/>
<proteinExistence type="predicted"/>
<sequence length="107" mass="11787">MTGNASSDTERENPFADRGTNDVERVTCQHEDGCKAPANLWATWPEDRELAEDGTPVCDTHADELDRSDEPVLFTTMTGSERYVLTDTDRSVSQSENSTRSEGGDDS</sequence>
<feature type="compositionally biased region" description="Polar residues" evidence="1">
    <location>
        <begin position="91"/>
        <end position="101"/>
    </location>
</feature>
<keyword evidence="3" id="KW-1185">Reference proteome</keyword>
<feature type="region of interest" description="Disordered" evidence="1">
    <location>
        <begin position="86"/>
        <end position="107"/>
    </location>
</feature>
<evidence type="ECO:0000313" key="2">
    <source>
        <dbReference type="EMBL" id="SEW10550.1"/>
    </source>
</evidence>
<dbReference type="Proteomes" id="UP000183275">
    <property type="component" value="Unassembled WGS sequence"/>
</dbReference>
<evidence type="ECO:0000256" key="1">
    <source>
        <dbReference type="SAM" id="MobiDB-lite"/>
    </source>
</evidence>
<reference evidence="3" key="1">
    <citation type="submission" date="2016-10" db="EMBL/GenBank/DDBJ databases">
        <authorList>
            <person name="Varghese N."/>
        </authorList>
    </citation>
    <scope>NUCLEOTIDE SEQUENCE [LARGE SCALE GENOMIC DNA]</scope>
    <source>
        <strain evidence="3">CGMCC 1.12284</strain>
    </source>
</reference>